<dbReference type="EMBL" id="VSRR010062101">
    <property type="protein sequence ID" value="MPC83286.1"/>
    <property type="molecule type" value="Genomic_DNA"/>
</dbReference>
<comment type="caution">
    <text evidence="2">The sequence shown here is derived from an EMBL/GenBank/DDBJ whole genome shotgun (WGS) entry which is preliminary data.</text>
</comment>
<keyword evidence="1" id="KW-0732">Signal</keyword>
<organism evidence="2 3">
    <name type="scientific">Portunus trituberculatus</name>
    <name type="common">Swimming crab</name>
    <name type="synonym">Neptunus trituberculatus</name>
    <dbReference type="NCBI Taxonomy" id="210409"/>
    <lineage>
        <taxon>Eukaryota</taxon>
        <taxon>Metazoa</taxon>
        <taxon>Ecdysozoa</taxon>
        <taxon>Arthropoda</taxon>
        <taxon>Crustacea</taxon>
        <taxon>Multicrustacea</taxon>
        <taxon>Malacostraca</taxon>
        <taxon>Eumalacostraca</taxon>
        <taxon>Eucarida</taxon>
        <taxon>Decapoda</taxon>
        <taxon>Pleocyemata</taxon>
        <taxon>Brachyura</taxon>
        <taxon>Eubrachyura</taxon>
        <taxon>Portunoidea</taxon>
        <taxon>Portunidae</taxon>
        <taxon>Portuninae</taxon>
        <taxon>Portunus</taxon>
    </lineage>
</organism>
<dbReference type="Proteomes" id="UP000324222">
    <property type="component" value="Unassembled WGS sequence"/>
</dbReference>
<feature type="chain" id="PRO_5023066532" evidence="1">
    <location>
        <begin position="20"/>
        <end position="59"/>
    </location>
</feature>
<keyword evidence="3" id="KW-1185">Reference proteome</keyword>
<dbReference type="AlphaFoldDB" id="A0A5B7INR1"/>
<feature type="signal peptide" evidence="1">
    <location>
        <begin position="1"/>
        <end position="19"/>
    </location>
</feature>
<proteinExistence type="predicted"/>
<sequence>MNLLSILLLVAAAVASVMAQQKPTILLENPSNRQNPMWVQPPRFHYRGFNRPQMAARWP</sequence>
<accession>A0A5B7INR1</accession>
<gene>
    <name evidence="2" type="ORF">E2C01_077993</name>
</gene>
<reference evidence="2 3" key="1">
    <citation type="submission" date="2019-05" db="EMBL/GenBank/DDBJ databases">
        <title>Another draft genome of Portunus trituberculatus and its Hox gene families provides insights of decapod evolution.</title>
        <authorList>
            <person name="Jeong J.-H."/>
            <person name="Song I."/>
            <person name="Kim S."/>
            <person name="Choi T."/>
            <person name="Kim D."/>
            <person name="Ryu S."/>
            <person name="Kim W."/>
        </authorList>
    </citation>
    <scope>NUCLEOTIDE SEQUENCE [LARGE SCALE GENOMIC DNA]</scope>
    <source>
        <tissue evidence="2">Muscle</tissue>
    </source>
</reference>
<evidence type="ECO:0000313" key="3">
    <source>
        <dbReference type="Proteomes" id="UP000324222"/>
    </source>
</evidence>
<protein>
    <submittedName>
        <fullName evidence="2">Uncharacterized protein</fullName>
    </submittedName>
</protein>
<evidence type="ECO:0000313" key="2">
    <source>
        <dbReference type="EMBL" id="MPC83286.1"/>
    </source>
</evidence>
<name>A0A5B7INR1_PORTR</name>
<evidence type="ECO:0000256" key="1">
    <source>
        <dbReference type="SAM" id="SignalP"/>
    </source>
</evidence>